<evidence type="ECO:0000256" key="2">
    <source>
        <dbReference type="ARBA" id="ARBA00022692"/>
    </source>
</evidence>
<dbReference type="GO" id="GO:0005765">
    <property type="term" value="C:lysosomal membrane"/>
    <property type="evidence" value="ECO:0007669"/>
    <property type="project" value="InterPro"/>
</dbReference>
<evidence type="ECO:0000313" key="9">
    <source>
        <dbReference type="Proteomes" id="UP000007799"/>
    </source>
</evidence>
<comment type="subcellular location">
    <subcellularLocation>
        <location evidence="1">Membrane</location>
        <topology evidence="1">Multi-pass membrane protein</topology>
    </subcellularLocation>
</comment>
<organism evidence="9">
    <name type="scientific">Salpingoeca rosetta (strain ATCC 50818 / BSB-021)</name>
    <dbReference type="NCBI Taxonomy" id="946362"/>
    <lineage>
        <taxon>Eukaryota</taxon>
        <taxon>Choanoflagellata</taxon>
        <taxon>Craspedida</taxon>
        <taxon>Salpingoecidae</taxon>
        <taxon>Salpingoeca</taxon>
    </lineage>
</organism>
<dbReference type="AlphaFoldDB" id="F2U899"/>
<feature type="domain" description="Ion transport" evidence="7">
    <location>
        <begin position="208"/>
        <end position="474"/>
    </location>
</feature>
<feature type="transmembrane region" description="Helical" evidence="5">
    <location>
        <begin position="61"/>
        <end position="89"/>
    </location>
</feature>
<feature type="signal peptide" evidence="6">
    <location>
        <begin position="1"/>
        <end position="16"/>
    </location>
</feature>
<feature type="transmembrane region" description="Helical" evidence="5">
    <location>
        <begin position="445"/>
        <end position="467"/>
    </location>
</feature>
<accession>F2U899</accession>
<dbReference type="PANTHER" id="PTHR46474">
    <property type="entry name" value="TWO PORE CALCIUM CHANNEL PROTEIN 1"/>
    <property type="match status" value="1"/>
</dbReference>
<keyword evidence="9" id="KW-1185">Reference proteome</keyword>
<dbReference type="OrthoDB" id="10068803at2759"/>
<keyword evidence="2 5" id="KW-0812">Transmembrane</keyword>
<dbReference type="Gene3D" id="1.20.120.350">
    <property type="entry name" value="Voltage-gated potassium channels. Chain C"/>
    <property type="match status" value="1"/>
</dbReference>
<name>F2U899_SALR5</name>
<evidence type="ECO:0000256" key="6">
    <source>
        <dbReference type="SAM" id="SignalP"/>
    </source>
</evidence>
<dbReference type="Proteomes" id="UP000007799">
    <property type="component" value="Unassembled WGS sequence"/>
</dbReference>
<evidence type="ECO:0000256" key="1">
    <source>
        <dbReference type="ARBA" id="ARBA00004141"/>
    </source>
</evidence>
<feature type="transmembrane region" description="Helical" evidence="5">
    <location>
        <begin position="274"/>
        <end position="292"/>
    </location>
</feature>
<evidence type="ECO:0000313" key="8">
    <source>
        <dbReference type="EMBL" id="EGD72607.1"/>
    </source>
</evidence>
<feature type="transmembrane region" description="Helical" evidence="5">
    <location>
        <begin position="206"/>
        <end position="228"/>
    </location>
</feature>
<dbReference type="GO" id="GO:0005216">
    <property type="term" value="F:monoatomic ion channel activity"/>
    <property type="evidence" value="ECO:0007669"/>
    <property type="project" value="InterPro"/>
</dbReference>
<dbReference type="PANTHER" id="PTHR46474:SF1">
    <property type="entry name" value="TWO PORE CHANNEL PROTEIN 1"/>
    <property type="match status" value="1"/>
</dbReference>
<evidence type="ECO:0000256" key="3">
    <source>
        <dbReference type="ARBA" id="ARBA00022989"/>
    </source>
</evidence>
<dbReference type="EMBL" id="GL832964">
    <property type="protein sequence ID" value="EGD72607.1"/>
    <property type="molecule type" value="Genomic_DNA"/>
</dbReference>
<dbReference type="RefSeq" id="XP_004994430.1">
    <property type="nucleotide sequence ID" value="XM_004994373.1"/>
</dbReference>
<gene>
    <name evidence="8" type="ORF">PTSG_04342</name>
</gene>
<dbReference type="eggNOG" id="KOG2301">
    <property type="taxonomic scope" value="Eukaryota"/>
</dbReference>
<dbReference type="InParanoid" id="F2U899"/>
<evidence type="ECO:0000256" key="5">
    <source>
        <dbReference type="SAM" id="Phobius"/>
    </source>
</evidence>
<keyword evidence="6" id="KW-0732">Signal</keyword>
<feature type="transmembrane region" description="Helical" evidence="5">
    <location>
        <begin position="243"/>
        <end position="262"/>
    </location>
</feature>
<dbReference type="OMA" id="KTIGHEY"/>
<reference evidence="8" key="1">
    <citation type="submission" date="2009-08" db="EMBL/GenBank/DDBJ databases">
        <title>Annotation of Salpingoeca rosetta.</title>
        <authorList>
            <consortium name="The Broad Institute Genome Sequencing Platform"/>
            <person name="Russ C."/>
            <person name="Cuomo C."/>
            <person name="Burger G."/>
            <person name="Gray M.W."/>
            <person name="Holland P.W.H."/>
            <person name="King N."/>
            <person name="Lang F.B.F."/>
            <person name="Roger A.J."/>
            <person name="Ruiz-Trillo I."/>
            <person name="Young S.K."/>
            <person name="Zeng Q."/>
            <person name="Gargeya S."/>
            <person name="Alvarado L."/>
            <person name="Berlin A."/>
            <person name="Chapman S.B."/>
            <person name="Chen Z."/>
            <person name="Freedman E."/>
            <person name="Gellesch M."/>
            <person name="Goldberg J."/>
            <person name="Griggs A."/>
            <person name="Gujja S."/>
            <person name="Heilman E."/>
            <person name="Heiman D."/>
            <person name="Howarth C."/>
            <person name="Mehta T."/>
            <person name="Neiman D."/>
            <person name="Pearson M."/>
            <person name="Roberts A."/>
            <person name="Saif S."/>
            <person name="Shea T."/>
            <person name="Shenoy N."/>
            <person name="Sisk P."/>
            <person name="Stolte C."/>
            <person name="Sykes S."/>
            <person name="White J."/>
            <person name="Yandava C."/>
            <person name="Haas B."/>
            <person name="Nusbaum C."/>
            <person name="Birren B."/>
        </authorList>
    </citation>
    <scope>NUCLEOTIDE SEQUENCE [LARGE SCALE GENOMIC DNA]</scope>
    <source>
        <strain evidence="8">ATCC 50818</strain>
    </source>
</reference>
<keyword evidence="4 5" id="KW-0472">Membrane</keyword>
<dbReference type="STRING" id="946362.F2U899"/>
<feature type="chain" id="PRO_5003290818" description="Ion transport domain-containing protein" evidence="6">
    <location>
        <begin position="17"/>
        <end position="565"/>
    </location>
</feature>
<dbReference type="GeneID" id="16075013"/>
<dbReference type="Gene3D" id="1.10.287.70">
    <property type="match status" value="2"/>
</dbReference>
<dbReference type="GO" id="GO:0022832">
    <property type="term" value="F:voltage-gated channel activity"/>
    <property type="evidence" value="ECO:0007669"/>
    <property type="project" value="InterPro"/>
</dbReference>
<sequence>MTVLLLLFILISSVLAYYFFSPNPDEPNFVNLEKSFVNLFVLVTTANYPDVMMPAFTYSSYAPIFFVLFLILGLYTISNIFLAFVFDFYQVTEKRKYRSIFLHRRQAVRLAYDQALQADEGGINLAAYERIVRRYDPRIKQRDIVLSFNMLDRTIDGYVSKEEFYRFFEVCELRWRIDYIKTIGHEYTYAPTKGWSKWRLKIRELVSYRLFDHFINSVILANLIYVVVEAALHSGPETPVSKYQLLFSFFFLFEVIIKLIGFGSKAYFQDGWNMFDFVIVTVSVSLAVIELAANQSDIGIYITIARAFRLARIFRTHKTFKQIVEVIVYLYPKAARFFIALLCVYYFFATIGMAVFHDTVSQCDNDECPVGPCDNGTCDTRTCHLDNYLVRNTSIGGLNFQLMSFDNVLLAYNTLFMLMVVNNWQITMEAHVCATNQTASRVFFFVYYLLTVIVVSNVVVAFVLDAFQVLYDKRTSKDPDSSNYKLRVLEVSVPRSVAAEFLSEDNPALQSEIVHFRAVKKDTALYDLLYANDLKDWIREDQMSSGEVRVEMEDLFVPLDVLALE</sequence>
<protein>
    <recommendedName>
        <fullName evidence="7">Ion transport domain-containing protein</fullName>
    </recommendedName>
</protein>
<evidence type="ECO:0000259" key="7">
    <source>
        <dbReference type="Pfam" id="PF00520"/>
    </source>
</evidence>
<feature type="transmembrane region" description="Helical" evidence="5">
    <location>
        <begin position="335"/>
        <end position="356"/>
    </location>
</feature>
<feature type="domain" description="Ion transport" evidence="7">
    <location>
        <begin position="2"/>
        <end position="95"/>
    </location>
</feature>
<proteinExistence type="predicted"/>
<dbReference type="InterPro" id="IPR028801">
    <property type="entry name" value="TPC1_animal"/>
</dbReference>
<dbReference type="InterPro" id="IPR027359">
    <property type="entry name" value="Volt_channel_dom_sf"/>
</dbReference>
<dbReference type="InterPro" id="IPR005821">
    <property type="entry name" value="Ion_trans_dom"/>
</dbReference>
<dbReference type="KEGG" id="sre:PTSG_04342"/>
<dbReference type="GO" id="GO:0010008">
    <property type="term" value="C:endosome membrane"/>
    <property type="evidence" value="ECO:0007669"/>
    <property type="project" value="TreeGrafter"/>
</dbReference>
<dbReference type="Pfam" id="PF00520">
    <property type="entry name" value="Ion_trans"/>
    <property type="match status" value="2"/>
</dbReference>
<evidence type="ECO:0000256" key="4">
    <source>
        <dbReference type="ARBA" id="ARBA00023136"/>
    </source>
</evidence>
<keyword evidence="3 5" id="KW-1133">Transmembrane helix</keyword>
<dbReference type="SUPFAM" id="SSF81324">
    <property type="entry name" value="Voltage-gated potassium channels"/>
    <property type="match status" value="2"/>
</dbReference>